<keyword evidence="2" id="KW-1185">Reference proteome</keyword>
<organism evidence="1 2">
    <name type="scientific">Rubinisphaera brasiliensis (strain ATCC 49424 / DSM 5305 / JCM 21570 / IAM 15109 / NBRC 103401 / IFAM 1448)</name>
    <name type="common">Planctomyces brasiliensis</name>
    <dbReference type="NCBI Taxonomy" id="756272"/>
    <lineage>
        <taxon>Bacteria</taxon>
        <taxon>Pseudomonadati</taxon>
        <taxon>Planctomycetota</taxon>
        <taxon>Planctomycetia</taxon>
        <taxon>Planctomycetales</taxon>
        <taxon>Planctomycetaceae</taxon>
        <taxon>Rubinisphaera</taxon>
    </lineage>
</organism>
<sequence>MRVPGAASSAFAFLTRRVSRQTVAVAALVSVGYVLGATDLLDLNSSSAQAPDILDVDDAMQQVDVSDEAAKQIQAVNEYLTSAMETLRAEGKYVPATEDMNPYLVLSGGGNAIDDLERGTGVDPLTFAGLYAGRAVREVEDELRRDEQGRLYYKNNLVRMYSVDRLQKRDESHKAILEKRVLP</sequence>
<dbReference type="KEGG" id="pbs:Plabr_3468"/>
<evidence type="ECO:0000313" key="2">
    <source>
        <dbReference type="Proteomes" id="UP000006860"/>
    </source>
</evidence>
<gene>
    <name evidence="1" type="ordered locus">Plabr_3468</name>
</gene>
<dbReference type="EMBL" id="CP002546">
    <property type="protein sequence ID" value="ADY61065.1"/>
    <property type="molecule type" value="Genomic_DNA"/>
</dbReference>
<dbReference type="AlphaFoldDB" id="F0SN36"/>
<accession>F0SN36</accession>
<dbReference type="HOGENOM" id="CLU_1474145_0_0_0"/>
<evidence type="ECO:0000313" key="1">
    <source>
        <dbReference type="EMBL" id="ADY61065.1"/>
    </source>
</evidence>
<name>F0SN36_RUBBR</name>
<dbReference type="OrthoDB" id="215220at2"/>
<protein>
    <submittedName>
        <fullName evidence="1">Uncharacterized protein</fullName>
    </submittedName>
</protein>
<dbReference type="Proteomes" id="UP000006860">
    <property type="component" value="Chromosome"/>
</dbReference>
<dbReference type="RefSeq" id="WP_013629784.1">
    <property type="nucleotide sequence ID" value="NC_015174.1"/>
</dbReference>
<reference evidence="2" key="1">
    <citation type="submission" date="2011-02" db="EMBL/GenBank/DDBJ databases">
        <title>The complete genome of Planctomyces brasiliensis DSM 5305.</title>
        <authorList>
            <person name="Lucas S."/>
            <person name="Copeland A."/>
            <person name="Lapidus A."/>
            <person name="Bruce D."/>
            <person name="Goodwin L."/>
            <person name="Pitluck S."/>
            <person name="Kyrpides N."/>
            <person name="Mavromatis K."/>
            <person name="Pagani I."/>
            <person name="Ivanova N."/>
            <person name="Ovchinnikova G."/>
            <person name="Lu M."/>
            <person name="Detter J.C."/>
            <person name="Han C."/>
            <person name="Land M."/>
            <person name="Hauser L."/>
            <person name="Markowitz V."/>
            <person name="Cheng J.-F."/>
            <person name="Hugenholtz P."/>
            <person name="Woyke T."/>
            <person name="Wu D."/>
            <person name="Tindall B."/>
            <person name="Pomrenke H.G."/>
            <person name="Brambilla E."/>
            <person name="Klenk H.-P."/>
            <person name="Eisen J.A."/>
        </authorList>
    </citation>
    <scope>NUCLEOTIDE SEQUENCE [LARGE SCALE GENOMIC DNA]</scope>
    <source>
        <strain evidence="2">ATCC 49424 / DSM 5305 / JCM 21570 / NBRC 103401 / IFAM 1448</strain>
    </source>
</reference>
<proteinExistence type="predicted"/>